<sequence length="47" mass="5519">MAKMSVPSEKLVSKLDRMGLSYEEYRELQKSPDPIDSLELLEMEFVR</sequence>
<proteinExistence type="predicted"/>
<dbReference type="KEGG" id="vg:29124772"/>
<dbReference type="Proteomes" id="UP000201386">
    <property type="component" value="Segment"/>
</dbReference>
<evidence type="ECO:0000313" key="1">
    <source>
        <dbReference type="EMBL" id="AMM44230.1"/>
    </source>
</evidence>
<evidence type="ECO:0000313" key="2">
    <source>
        <dbReference type="Proteomes" id="UP000201386"/>
    </source>
</evidence>
<gene>
    <name evidence="1" type="primary">60</name>
    <name evidence="1" type="ORF">KELLEZIO_60</name>
</gene>
<dbReference type="EMBL" id="KU647626">
    <property type="protein sequence ID" value="AMM44230.1"/>
    <property type="molecule type" value="Genomic_DNA"/>
</dbReference>
<keyword evidence="2" id="KW-1185">Reference proteome</keyword>
<accession>A0A140G6E5</accession>
<protein>
    <submittedName>
        <fullName evidence="1">Uncharacterized protein</fullName>
    </submittedName>
</protein>
<name>A0A140G6E5_9CAUD</name>
<organism evidence="1 2">
    <name type="scientific">Arthrobacter phage KellEzio</name>
    <dbReference type="NCBI Taxonomy" id="1796995"/>
    <lineage>
        <taxon>Viruses</taxon>
        <taxon>Duplodnaviria</taxon>
        <taxon>Heunggongvirae</taxon>
        <taxon>Uroviricota</taxon>
        <taxon>Caudoviricetes</taxon>
        <taxon>Kelleziovirus</taxon>
        <taxon>Kelleziovirus kellezzio</taxon>
    </lineage>
</organism>
<reference evidence="1 2" key="1">
    <citation type="submission" date="2016-02" db="EMBL/GenBank/DDBJ databases">
        <authorList>
            <person name="Lynch K.C."/>
            <person name="Doan M."/>
            <person name="Paisley J.T."/>
            <person name="Allen K.G."/>
            <person name="Gaffney B.L."/>
            <person name="Rinehart C.A."/>
            <person name="King R.A."/>
            <person name="Staples A."/>
            <person name="Bowman C.A."/>
            <person name="Russell D.A."/>
            <person name="Pope W.H."/>
            <person name="Jacobs-Sera D."/>
            <person name="Hendrix R.W."/>
            <person name="Hatfull G.F."/>
        </authorList>
    </citation>
    <scope>NUCLEOTIDE SEQUENCE [LARGE SCALE GENOMIC DNA]</scope>
</reference>
<dbReference type="RefSeq" id="YP_009301317.1">
    <property type="nucleotide sequence ID" value="NC_031231.1"/>
</dbReference>
<dbReference type="GeneID" id="29124772"/>